<sequence>MAWGDQEQKLLSELQEMQQKLKRIEKALAAVHSSLFEPVSLTYRFSLMLEEAYPAYMPGISE</sequence>
<evidence type="ECO:0000256" key="1">
    <source>
        <dbReference type="SAM" id="Coils"/>
    </source>
</evidence>
<name>A0A379TSP1_SALDZ</name>
<evidence type="ECO:0000313" key="3">
    <source>
        <dbReference type="Proteomes" id="UP000254633"/>
    </source>
</evidence>
<dbReference type="AlphaFoldDB" id="A0A379TSP1"/>
<organism evidence="2 3">
    <name type="scientific">Salmonella diarizonae</name>
    <dbReference type="NCBI Taxonomy" id="59204"/>
    <lineage>
        <taxon>Bacteria</taxon>
        <taxon>Pseudomonadati</taxon>
        <taxon>Pseudomonadota</taxon>
        <taxon>Gammaproteobacteria</taxon>
        <taxon>Enterobacterales</taxon>
        <taxon>Enterobacteriaceae</taxon>
        <taxon>Salmonella</taxon>
    </lineage>
</organism>
<dbReference type="EMBL" id="UGXH01000003">
    <property type="protein sequence ID" value="SUG53130.1"/>
    <property type="molecule type" value="Genomic_DNA"/>
</dbReference>
<proteinExistence type="predicted"/>
<dbReference type="Proteomes" id="UP000254633">
    <property type="component" value="Unassembled WGS sequence"/>
</dbReference>
<reference evidence="2 3" key="1">
    <citation type="submission" date="2018-06" db="EMBL/GenBank/DDBJ databases">
        <authorList>
            <consortium name="Pathogen Informatics"/>
            <person name="Doyle S."/>
        </authorList>
    </citation>
    <scope>NUCLEOTIDE SEQUENCE [LARGE SCALE GENOMIC DNA]</scope>
    <source>
        <strain evidence="2 3">NCTC10060</strain>
    </source>
</reference>
<keyword evidence="1" id="KW-0175">Coiled coil</keyword>
<dbReference type="RefSeq" id="WP_070803453.1">
    <property type="nucleotide sequence ID" value="NZ_DACWWF010000005.1"/>
</dbReference>
<evidence type="ECO:0000313" key="2">
    <source>
        <dbReference type="EMBL" id="SUG53130.1"/>
    </source>
</evidence>
<feature type="coiled-coil region" evidence="1">
    <location>
        <begin position="7"/>
        <end position="34"/>
    </location>
</feature>
<accession>A0A379TSP1</accession>
<gene>
    <name evidence="2" type="ORF">NCTC10060_00162</name>
</gene>
<protein>
    <submittedName>
        <fullName evidence="2">Uncharacterized protein</fullName>
    </submittedName>
</protein>